<accession>A0A937FJ25</accession>
<keyword evidence="5" id="KW-0762">Sugar transport</keyword>
<evidence type="ECO:0000256" key="8">
    <source>
        <dbReference type="ARBA" id="ARBA00023136"/>
    </source>
</evidence>
<feature type="transmembrane region" description="Helical" evidence="9">
    <location>
        <begin position="217"/>
        <end position="239"/>
    </location>
</feature>
<protein>
    <submittedName>
        <fullName evidence="11">ABC transporter permease subunit</fullName>
    </submittedName>
</protein>
<evidence type="ECO:0000256" key="4">
    <source>
        <dbReference type="ARBA" id="ARBA00022475"/>
    </source>
</evidence>
<keyword evidence="6 9" id="KW-0812">Transmembrane</keyword>
<organism evidence="11 12">
    <name type="scientific">Clostridium paridis</name>
    <dbReference type="NCBI Taxonomy" id="2803863"/>
    <lineage>
        <taxon>Bacteria</taxon>
        <taxon>Bacillati</taxon>
        <taxon>Bacillota</taxon>
        <taxon>Clostridia</taxon>
        <taxon>Eubacteriales</taxon>
        <taxon>Clostridiaceae</taxon>
        <taxon>Clostridium</taxon>
    </lineage>
</organism>
<keyword evidence="7 9" id="KW-1133">Transmembrane helix</keyword>
<keyword evidence="8 9" id="KW-0472">Membrane</keyword>
<dbReference type="GO" id="GO:0005886">
    <property type="term" value="C:plasma membrane"/>
    <property type="evidence" value="ECO:0007669"/>
    <property type="project" value="UniProtKB-SubCell"/>
</dbReference>
<feature type="transmembrane region" description="Helical" evidence="9">
    <location>
        <begin position="160"/>
        <end position="178"/>
    </location>
</feature>
<dbReference type="CDD" id="cd06261">
    <property type="entry name" value="TM_PBP2"/>
    <property type="match status" value="1"/>
</dbReference>
<dbReference type="GO" id="GO:0042956">
    <property type="term" value="P:maltodextrin transmembrane transport"/>
    <property type="evidence" value="ECO:0007669"/>
    <property type="project" value="TreeGrafter"/>
</dbReference>
<keyword evidence="3 9" id="KW-0813">Transport</keyword>
<evidence type="ECO:0000256" key="1">
    <source>
        <dbReference type="ARBA" id="ARBA00004651"/>
    </source>
</evidence>
<feature type="transmembrane region" description="Helical" evidence="9">
    <location>
        <begin position="129"/>
        <end position="154"/>
    </location>
</feature>
<evidence type="ECO:0000256" key="6">
    <source>
        <dbReference type="ARBA" id="ARBA00022692"/>
    </source>
</evidence>
<evidence type="ECO:0000256" key="3">
    <source>
        <dbReference type="ARBA" id="ARBA00022448"/>
    </source>
</evidence>
<dbReference type="InterPro" id="IPR050901">
    <property type="entry name" value="BP-dep_ABC_trans_perm"/>
</dbReference>
<dbReference type="PROSITE" id="PS50928">
    <property type="entry name" value="ABC_TM1"/>
    <property type="match status" value="1"/>
</dbReference>
<evidence type="ECO:0000256" key="5">
    <source>
        <dbReference type="ARBA" id="ARBA00022597"/>
    </source>
</evidence>
<feature type="transmembrane region" description="Helical" evidence="9">
    <location>
        <begin position="97"/>
        <end position="117"/>
    </location>
</feature>
<reference evidence="11" key="1">
    <citation type="submission" date="2021-01" db="EMBL/GenBank/DDBJ databases">
        <title>Genome public.</title>
        <authorList>
            <person name="Liu C."/>
            <person name="Sun Q."/>
        </authorList>
    </citation>
    <scope>NUCLEOTIDE SEQUENCE</scope>
    <source>
        <strain evidence="11">YIM B02565</strain>
    </source>
</reference>
<comment type="caution">
    <text evidence="11">The sequence shown here is derived from an EMBL/GenBank/DDBJ whole genome shotgun (WGS) entry which is preliminary data.</text>
</comment>
<gene>
    <name evidence="11" type="ORF">JK634_14960</name>
</gene>
<sequence length="298" mass="33115">MEVKIEQNVKKVSSKKITYKHKMNKGERAALWGKRIFLWISILIIIFPVFAIVTASLSPGTSFMQKSLIPKEISLVNYKVVLSAKDGFLKWMLNTTFVALAVSTIQLIMTMPAAYAFSKMRFTGRKNGLMTLLILQMFPSSMAVPAILAIAYKVPFGMDNLWFLVLVLCAGSAYNIWLMKGFIDGLPQALDEAAMVDGATTWQVFTKIILPLSKPMAVVIFFFSFICVFGEFVFSAALIKEKSLKLLVPGLKSLMVDKVTNWPQYAAASILISIPLAIVFVCIQKFITRGLVAGSIKE</sequence>
<dbReference type="Pfam" id="PF00528">
    <property type="entry name" value="BPD_transp_1"/>
    <property type="match status" value="1"/>
</dbReference>
<dbReference type="SUPFAM" id="SSF161098">
    <property type="entry name" value="MetI-like"/>
    <property type="match status" value="1"/>
</dbReference>
<comment type="subcellular location">
    <subcellularLocation>
        <location evidence="1 9">Cell membrane</location>
        <topology evidence="1 9">Multi-pass membrane protein</topology>
    </subcellularLocation>
</comment>
<dbReference type="PANTHER" id="PTHR32243:SF50">
    <property type="entry name" value="MALTOSE_MALTODEXTRIN TRANSPORT SYSTEM PERMEASE PROTEIN MALG"/>
    <property type="match status" value="1"/>
</dbReference>
<dbReference type="AlphaFoldDB" id="A0A937FJ25"/>
<dbReference type="Gene3D" id="1.10.3720.10">
    <property type="entry name" value="MetI-like"/>
    <property type="match status" value="1"/>
</dbReference>
<evidence type="ECO:0000256" key="2">
    <source>
        <dbReference type="ARBA" id="ARBA00009047"/>
    </source>
</evidence>
<dbReference type="GO" id="GO:0015423">
    <property type="term" value="F:ABC-type maltose transporter activity"/>
    <property type="evidence" value="ECO:0007669"/>
    <property type="project" value="TreeGrafter"/>
</dbReference>
<evidence type="ECO:0000259" key="10">
    <source>
        <dbReference type="PROSITE" id="PS50928"/>
    </source>
</evidence>
<dbReference type="Proteomes" id="UP000623681">
    <property type="component" value="Unassembled WGS sequence"/>
</dbReference>
<evidence type="ECO:0000256" key="9">
    <source>
        <dbReference type="RuleBase" id="RU363032"/>
    </source>
</evidence>
<dbReference type="InterPro" id="IPR000515">
    <property type="entry name" value="MetI-like"/>
</dbReference>
<dbReference type="InterPro" id="IPR035906">
    <property type="entry name" value="MetI-like_sf"/>
</dbReference>
<feature type="domain" description="ABC transmembrane type-1" evidence="10">
    <location>
        <begin position="92"/>
        <end position="283"/>
    </location>
</feature>
<evidence type="ECO:0000313" key="11">
    <source>
        <dbReference type="EMBL" id="MBL4933112.1"/>
    </source>
</evidence>
<keyword evidence="4" id="KW-1003">Cell membrane</keyword>
<evidence type="ECO:0000313" key="12">
    <source>
        <dbReference type="Proteomes" id="UP000623681"/>
    </source>
</evidence>
<dbReference type="RefSeq" id="WP_202768480.1">
    <property type="nucleotide sequence ID" value="NZ_JAESWA010000023.1"/>
</dbReference>
<keyword evidence="12" id="KW-1185">Reference proteome</keyword>
<dbReference type="EMBL" id="JAESWA010000023">
    <property type="protein sequence ID" value="MBL4933112.1"/>
    <property type="molecule type" value="Genomic_DNA"/>
</dbReference>
<proteinExistence type="inferred from homology"/>
<comment type="similarity">
    <text evidence="2">Belongs to the binding-protein-dependent transport system permease family. MalFG subfamily.</text>
</comment>
<name>A0A937FJ25_9CLOT</name>
<dbReference type="PANTHER" id="PTHR32243">
    <property type="entry name" value="MALTOSE TRANSPORT SYSTEM PERMEASE-RELATED"/>
    <property type="match status" value="1"/>
</dbReference>
<evidence type="ECO:0000256" key="7">
    <source>
        <dbReference type="ARBA" id="ARBA00022989"/>
    </source>
</evidence>
<feature type="transmembrane region" description="Helical" evidence="9">
    <location>
        <begin position="262"/>
        <end position="283"/>
    </location>
</feature>
<feature type="transmembrane region" description="Helical" evidence="9">
    <location>
        <begin position="36"/>
        <end position="57"/>
    </location>
</feature>